<dbReference type="EMBL" id="CP069188">
    <property type="protein sequence ID" value="QRV14516.1"/>
    <property type="molecule type" value="Genomic_DNA"/>
</dbReference>
<gene>
    <name evidence="1" type="ORF">JMJ58_16480</name>
</gene>
<dbReference type="GeneID" id="62876754"/>
<dbReference type="AlphaFoldDB" id="A0A8T8DZB4"/>
<dbReference type="KEGG" id="hsal:JMJ58_16480"/>
<dbReference type="Proteomes" id="UP000637819">
    <property type="component" value="Chromosome"/>
</dbReference>
<dbReference type="RefSeq" id="WP_204747292.1">
    <property type="nucleotide sequence ID" value="NZ_CP069188.1"/>
</dbReference>
<accession>A0A8T8DZB4</accession>
<proteinExistence type="predicted"/>
<organism evidence="1 2">
    <name type="scientific">Haloterrigena salifodinae</name>
    <dbReference type="NCBI Taxonomy" id="2675099"/>
    <lineage>
        <taxon>Archaea</taxon>
        <taxon>Methanobacteriati</taxon>
        <taxon>Methanobacteriota</taxon>
        <taxon>Stenosarchaea group</taxon>
        <taxon>Halobacteria</taxon>
        <taxon>Halobacteriales</taxon>
        <taxon>Natrialbaceae</taxon>
        <taxon>Haloterrigena</taxon>
    </lineage>
</organism>
<reference evidence="1 2" key="1">
    <citation type="submission" date="2021-01" db="EMBL/GenBank/DDBJ databases">
        <title>Genome Sequence and Methylation Pattern of Haloterrigena salifodinae BOL5-1, An Extremely Halophilic Archaeon from a Bolivian Salt Mine.</title>
        <authorList>
            <person name="DasSarma P."/>
            <person name="Anton B.P."/>
            <person name="DasSarma S.L."/>
            <person name="von Ehrenheim H.A.L."/>
            <person name="Martinez F.L."/>
            <person name="Guzman D."/>
            <person name="Roberts R.J."/>
            <person name="DasSarma S."/>
        </authorList>
    </citation>
    <scope>NUCLEOTIDE SEQUENCE [LARGE SCALE GENOMIC DNA]</scope>
    <source>
        <strain evidence="1 2">BOL5-1</strain>
    </source>
</reference>
<sequence length="50" mass="5093">MTDSGPRRRDVLVAVSGTSLLLAGCSESDASVDAASYGTAYGRKYGHGGE</sequence>
<evidence type="ECO:0000313" key="2">
    <source>
        <dbReference type="Proteomes" id="UP000637819"/>
    </source>
</evidence>
<dbReference type="OrthoDB" id="202330at2157"/>
<evidence type="ECO:0000313" key="1">
    <source>
        <dbReference type="EMBL" id="QRV14516.1"/>
    </source>
</evidence>
<keyword evidence="2" id="KW-1185">Reference proteome</keyword>
<protein>
    <submittedName>
        <fullName evidence="1">Uncharacterized protein</fullName>
    </submittedName>
</protein>
<dbReference type="PROSITE" id="PS51257">
    <property type="entry name" value="PROKAR_LIPOPROTEIN"/>
    <property type="match status" value="1"/>
</dbReference>
<name>A0A8T8DZB4_9EURY</name>